<dbReference type="GeneID" id="25364442"/>
<dbReference type="RefSeq" id="XP_013341527.1">
    <property type="nucleotide sequence ID" value="XM_013486073.1"/>
</dbReference>
<dbReference type="PANTHER" id="PTHR48081:SF2">
    <property type="entry name" value="ALPHA_BETA-HYDROLASE"/>
    <property type="match status" value="1"/>
</dbReference>
<sequence>MVSHSRRTLCSFISERVPPEQPREPEQCELVIYYLQGGGYKTGRPATPLDSFLRVAEIAAEIAVFALNYSLAPEAKWPTQINQAVAGYRYLLENMKLDPARISVQGDSAGGHMVLSCYSALVGSTLPKPIGGAFMVSP</sequence>
<dbReference type="Pfam" id="PF07859">
    <property type="entry name" value="Abhydrolase_3"/>
    <property type="match status" value="1"/>
</dbReference>
<dbReference type="SUPFAM" id="SSF53474">
    <property type="entry name" value="alpha/beta-Hydrolases"/>
    <property type="match status" value="1"/>
</dbReference>
<dbReference type="InterPro" id="IPR050300">
    <property type="entry name" value="GDXG_lipolytic_enzyme"/>
</dbReference>
<dbReference type="Proteomes" id="UP000030641">
    <property type="component" value="Unassembled WGS sequence"/>
</dbReference>
<keyword evidence="1" id="KW-0378">Hydrolase</keyword>
<dbReference type="InterPro" id="IPR013094">
    <property type="entry name" value="AB_hydrolase_3"/>
</dbReference>
<name>A0A074YG02_AURSE</name>
<dbReference type="EMBL" id="KL584767">
    <property type="protein sequence ID" value="KEQ93012.1"/>
    <property type="molecule type" value="Genomic_DNA"/>
</dbReference>
<evidence type="ECO:0000256" key="1">
    <source>
        <dbReference type="ARBA" id="ARBA00022801"/>
    </source>
</evidence>
<dbReference type="OMA" id="YPLCDIS"/>
<gene>
    <name evidence="3" type="ORF">AUEXF2481DRAFT_31478</name>
</gene>
<evidence type="ECO:0000313" key="3">
    <source>
        <dbReference type="EMBL" id="KEQ93012.1"/>
    </source>
</evidence>
<dbReference type="STRING" id="1043005.A0A074YG02"/>
<dbReference type="InParanoid" id="A0A074YG02"/>
<dbReference type="Gene3D" id="3.40.50.1820">
    <property type="entry name" value="alpha/beta hydrolase"/>
    <property type="match status" value="1"/>
</dbReference>
<accession>A0A074YG02</accession>
<evidence type="ECO:0000259" key="2">
    <source>
        <dbReference type="Pfam" id="PF07859"/>
    </source>
</evidence>
<dbReference type="GO" id="GO:0016787">
    <property type="term" value="F:hydrolase activity"/>
    <property type="evidence" value="ECO:0007669"/>
    <property type="project" value="UniProtKB-KW"/>
</dbReference>
<dbReference type="OrthoDB" id="408631at2759"/>
<evidence type="ECO:0000313" key="4">
    <source>
        <dbReference type="Proteomes" id="UP000030641"/>
    </source>
</evidence>
<dbReference type="PANTHER" id="PTHR48081">
    <property type="entry name" value="AB HYDROLASE SUPERFAMILY PROTEIN C4A8.06C"/>
    <property type="match status" value="1"/>
</dbReference>
<organism evidence="3 4">
    <name type="scientific">Aureobasidium subglaciale (strain EXF-2481)</name>
    <name type="common">Aureobasidium pullulans var. subglaciale</name>
    <dbReference type="NCBI Taxonomy" id="1043005"/>
    <lineage>
        <taxon>Eukaryota</taxon>
        <taxon>Fungi</taxon>
        <taxon>Dikarya</taxon>
        <taxon>Ascomycota</taxon>
        <taxon>Pezizomycotina</taxon>
        <taxon>Dothideomycetes</taxon>
        <taxon>Dothideomycetidae</taxon>
        <taxon>Dothideales</taxon>
        <taxon>Saccotheciaceae</taxon>
        <taxon>Aureobasidium</taxon>
    </lineage>
</organism>
<reference evidence="3 4" key="1">
    <citation type="journal article" date="2014" name="BMC Genomics">
        <title>Genome sequencing of four Aureobasidium pullulans varieties: biotechnological potential, stress tolerance, and description of new species.</title>
        <authorList>
            <person name="Gostin Ar C."/>
            <person name="Ohm R.A."/>
            <person name="Kogej T."/>
            <person name="Sonjak S."/>
            <person name="Turk M."/>
            <person name="Zajc J."/>
            <person name="Zalar P."/>
            <person name="Grube M."/>
            <person name="Sun H."/>
            <person name="Han J."/>
            <person name="Sharma A."/>
            <person name="Chiniquy J."/>
            <person name="Ngan C.Y."/>
            <person name="Lipzen A."/>
            <person name="Barry K."/>
            <person name="Grigoriev I.V."/>
            <person name="Gunde-Cimerman N."/>
        </authorList>
    </citation>
    <scope>NUCLEOTIDE SEQUENCE [LARGE SCALE GENOMIC DNA]</scope>
    <source>
        <strain evidence="3 4">EXF-2481</strain>
    </source>
</reference>
<proteinExistence type="predicted"/>
<feature type="domain" description="Alpha/beta hydrolase fold-3" evidence="2">
    <location>
        <begin position="33"/>
        <end position="136"/>
    </location>
</feature>
<dbReference type="HOGENOM" id="CLU_1854869_0_0_1"/>
<keyword evidence="4" id="KW-1185">Reference proteome</keyword>
<protein>
    <recommendedName>
        <fullName evidence="2">Alpha/beta hydrolase fold-3 domain-containing protein</fullName>
    </recommendedName>
</protein>
<dbReference type="AlphaFoldDB" id="A0A074YG02"/>
<dbReference type="InterPro" id="IPR029058">
    <property type="entry name" value="AB_hydrolase_fold"/>
</dbReference>